<comment type="caution">
    <text evidence="11">The sequence shown here is derived from an EMBL/GenBank/DDBJ whole genome shotgun (WGS) entry which is preliminary data.</text>
</comment>
<feature type="transmembrane region" description="Helical" evidence="10">
    <location>
        <begin position="242"/>
        <end position="259"/>
    </location>
</feature>
<comment type="subcellular location">
    <subcellularLocation>
        <location evidence="1">Cell membrane</location>
        <topology evidence="1">Multi-pass membrane protein</topology>
    </subcellularLocation>
</comment>
<keyword evidence="5" id="KW-1003">Cell membrane</keyword>
<feature type="transmembrane region" description="Helical" evidence="10">
    <location>
        <begin position="279"/>
        <end position="302"/>
    </location>
</feature>
<protein>
    <recommendedName>
        <fullName evidence="3">Multidrug export protein MepA</fullName>
    </recommendedName>
</protein>
<evidence type="ECO:0000256" key="1">
    <source>
        <dbReference type="ARBA" id="ARBA00004651"/>
    </source>
</evidence>
<dbReference type="PANTHER" id="PTHR43823">
    <property type="entry name" value="SPORULATION PROTEIN YKVU"/>
    <property type="match status" value="1"/>
</dbReference>
<evidence type="ECO:0000256" key="9">
    <source>
        <dbReference type="ARBA" id="ARBA00023251"/>
    </source>
</evidence>
<feature type="transmembrane region" description="Helical" evidence="10">
    <location>
        <begin position="424"/>
        <end position="447"/>
    </location>
</feature>
<evidence type="ECO:0000313" key="12">
    <source>
        <dbReference type="Proteomes" id="UP000606499"/>
    </source>
</evidence>
<evidence type="ECO:0000256" key="6">
    <source>
        <dbReference type="ARBA" id="ARBA00022692"/>
    </source>
</evidence>
<dbReference type="InterPro" id="IPR002528">
    <property type="entry name" value="MATE_fam"/>
</dbReference>
<dbReference type="InterPro" id="IPR051327">
    <property type="entry name" value="MATE_MepA_subfamily"/>
</dbReference>
<feature type="transmembrane region" description="Helical" evidence="10">
    <location>
        <begin position="101"/>
        <end position="123"/>
    </location>
</feature>
<comment type="similarity">
    <text evidence="2">Belongs to the multi antimicrobial extrusion (MATE) (TC 2.A.66.1) family. MepA subfamily.</text>
</comment>
<dbReference type="Proteomes" id="UP000606499">
    <property type="component" value="Unassembled WGS sequence"/>
</dbReference>
<dbReference type="GO" id="GO:0042910">
    <property type="term" value="F:xenobiotic transmembrane transporter activity"/>
    <property type="evidence" value="ECO:0007669"/>
    <property type="project" value="InterPro"/>
</dbReference>
<keyword evidence="9" id="KW-0046">Antibiotic resistance</keyword>
<organism evidence="11 12">
    <name type="scientific">Agathobaculum faecis</name>
    <dbReference type="NCBI Taxonomy" id="2763013"/>
    <lineage>
        <taxon>Bacteria</taxon>
        <taxon>Bacillati</taxon>
        <taxon>Bacillota</taxon>
        <taxon>Clostridia</taxon>
        <taxon>Eubacteriales</taxon>
        <taxon>Butyricicoccaceae</taxon>
        <taxon>Agathobaculum</taxon>
    </lineage>
</organism>
<feature type="transmembrane region" description="Helical" evidence="10">
    <location>
        <begin position="395"/>
        <end position="418"/>
    </location>
</feature>
<dbReference type="InterPro" id="IPR045070">
    <property type="entry name" value="MATE_MepA-like"/>
</dbReference>
<keyword evidence="12" id="KW-1185">Reference proteome</keyword>
<feature type="transmembrane region" description="Helical" evidence="10">
    <location>
        <begin position="54"/>
        <end position="80"/>
    </location>
</feature>
<keyword evidence="7 10" id="KW-1133">Transmembrane helix</keyword>
<evidence type="ECO:0000256" key="5">
    <source>
        <dbReference type="ARBA" id="ARBA00022475"/>
    </source>
</evidence>
<keyword evidence="8 10" id="KW-0472">Membrane</keyword>
<feature type="transmembrane region" description="Helical" evidence="10">
    <location>
        <begin position="203"/>
        <end position="222"/>
    </location>
</feature>
<evidence type="ECO:0000313" key="11">
    <source>
        <dbReference type="EMBL" id="MBC5725354.1"/>
    </source>
</evidence>
<accession>A0A923RVW8</accession>
<keyword evidence="4" id="KW-0813">Transport</keyword>
<evidence type="ECO:0000256" key="8">
    <source>
        <dbReference type="ARBA" id="ARBA00023136"/>
    </source>
</evidence>
<dbReference type="AlphaFoldDB" id="A0A923RVW8"/>
<dbReference type="PIRSF" id="PIRSF006603">
    <property type="entry name" value="DinF"/>
    <property type="match status" value="1"/>
</dbReference>
<sequence length="463" mass="50495">MNKKKNDTREADLGRDPVGPLLVRLALPTICAQVVNLLYNIVDRIYIGRIPDEGALALTGMGVTFPVITLIAAFAALIGMGGAPRASIAMGAGEHEKAERTLGTCTAALWALAVVLTAVFLLFQEPLLVLFGASADTLPYAMQYLNIYVLGTIFVMTALGLNGFITAQGKSGVAMKTVLIGAVLNVVLDPVFIFLFGMGVRGAAVATVISQAVSALWVVRFLVGPSSELRLKKAFFRLDRRLLWPAVALGASPFVMQSTESLLTVTFNVSLQKYGGDLAVGAMTILTSVMQMMQMPLLGLMQGAQPILSFNYGAGNSKRMKEVIRYSVLIGAVFVCCVWVVVQLSPRTVVYLFNHKPELVEMTAWALRIYMAVGFTAAFQWGFQQSFVALGEAKISLFLALERKIILLIPLILILPRFFEDKLFAVFLAEPVADFLAAATTTVLFFFRFRRITRNMQQKSVEP</sequence>
<dbReference type="GO" id="GO:0005886">
    <property type="term" value="C:plasma membrane"/>
    <property type="evidence" value="ECO:0007669"/>
    <property type="project" value="UniProtKB-SubCell"/>
</dbReference>
<dbReference type="EMBL" id="JACOPL010000006">
    <property type="protein sequence ID" value="MBC5725354.1"/>
    <property type="molecule type" value="Genomic_DNA"/>
</dbReference>
<dbReference type="GO" id="GO:0046677">
    <property type="term" value="P:response to antibiotic"/>
    <property type="evidence" value="ECO:0007669"/>
    <property type="project" value="UniProtKB-KW"/>
</dbReference>
<dbReference type="PANTHER" id="PTHR43823:SF3">
    <property type="entry name" value="MULTIDRUG EXPORT PROTEIN MEPA"/>
    <property type="match status" value="1"/>
</dbReference>
<feature type="transmembrane region" description="Helical" evidence="10">
    <location>
        <begin position="177"/>
        <end position="197"/>
    </location>
</feature>
<evidence type="ECO:0000256" key="2">
    <source>
        <dbReference type="ARBA" id="ARBA00008417"/>
    </source>
</evidence>
<gene>
    <name evidence="11" type="ORF">H8S45_07765</name>
</gene>
<feature type="transmembrane region" description="Helical" evidence="10">
    <location>
        <begin position="143"/>
        <end position="165"/>
    </location>
</feature>
<keyword evidence="6 10" id="KW-0812">Transmembrane</keyword>
<dbReference type="CDD" id="cd13143">
    <property type="entry name" value="MATE_MepA_like"/>
    <property type="match status" value="1"/>
</dbReference>
<reference evidence="11" key="1">
    <citation type="submission" date="2020-08" db="EMBL/GenBank/DDBJ databases">
        <title>Genome public.</title>
        <authorList>
            <person name="Liu C."/>
            <person name="Sun Q."/>
        </authorList>
    </citation>
    <scope>NUCLEOTIDE SEQUENCE</scope>
    <source>
        <strain evidence="11">NSJ-28</strain>
    </source>
</reference>
<dbReference type="GO" id="GO:0015297">
    <property type="term" value="F:antiporter activity"/>
    <property type="evidence" value="ECO:0007669"/>
    <property type="project" value="InterPro"/>
</dbReference>
<evidence type="ECO:0000256" key="7">
    <source>
        <dbReference type="ARBA" id="ARBA00022989"/>
    </source>
</evidence>
<feature type="transmembrane region" description="Helical" evidence="10">
    <location>
        <begin position="21"/>
        <end position="42"/>
    </location>
</feature>
<evidence type="ECO:0000256" key="3">
    <source>
        <dbReference type="ARBA" id="ARBA00022106"/>
    </source>
</evidence>
<proteinExistence type="inferred from homology"/>
<feature type="transmembrane region" description="Helical" evidence="10">
    <location>
        <begin position="362"/>
        <end position="383"/>
    </location>
</feature>
<evidence type="ECO:0000256" key="4">
    <source>
        <dbReference type="ARBA" id="ARBA00022448"/>
    </source>
</evidence>
<evidence type="ECO:0000256" key="10">
    <source>
        <dbReference type="SAM" id="Phobius"/>
    </source>
</evidence>
<dbReference type="NCBIfam" id="TIGR00797">
    <property type="entry name" value="matE"/>
    <property type="match status" value="1"/>
</dbReference>
<dbReference type="RefSeq" id="WP_147573990.1">
    <property type="nucleotide sequence ID" value="NZ_JACOPL010000006.1"/>
</dbReference>
<feature type="transmembrane region" description="Helical" evidence="10">
    <location>
        <begin position="323"/>
        <end position="342"/>
    </location>
</feature>
<name>A0A923RVW8_9FIRM</name>
<dbReference type="Pfam" id="PF01554">
    <property type="entry name" value="MatE"/>
    <property type="match status" value="2"/>
</dbReference>
<dbReference type="InterPro" id="IPR048279">
    <property type="entry name" value="MdtK-like"/>
</dbReference>